<accession>A0A418YLM7</accession>
<dbReference type="Gene3D" id="2.20.200.10">
    <property type="entry name" value="Outer membrane efflux proteins (OEP)"/>
    <property type="match status" value="1"/>
</dbReference>
<evidence type="ECO:0000313" key="4">
    <source>
        <dbReference type="Proteomes" id="UP000283469"/>
    </source>
</evidence>
<feature type="chain" id="PRO_5018808034" evidence="2">
    <location>
        <begin position="21"/>
        <end position="472"/>
    </location>
</feature>
<protein>
    <submittedName>
        <fullName evidence="3">Efflux transporter outer membrane subunit</fullName>
    </submittedName>
</protein>
<evidence type="ECO:0000256" key="2">
    <source>
        <dbReference type="RuleBase" id="RU362097"/>
    </source>
</evidence>
<keyword evidence="2" id="KW-0564">Palmitate</keyword>
<dbReference type="GO" id="GO:0015562">
    <property type="term" value="F:efflux transmembrane transporter activity"/>
    <property type="evidence" value="ECO:0007669"/>
    <property type="project" value="InterPro"/>
</dbReference>
<keyword evidence="2" id="KW-0732">Signal</keyword>
<keyword evidence="4" id="KW-1185">Reference proteome</keyword>
<dbReference type="SUPFAM" id="SSF56954">
    <property type="entry name" value="Outer membrane efflux proteins (OEP)"/>
    <property type="match status" value="1"/>
</dbReference>
<dbReference type="PANTHER" id="PTHR30203:SF33">
    <property type="entry name" value="BLR4455 PROTEIN"/>
    <property type="match status" value="1"/>
</dbReference>
<dbReference type="InterPro" id="IPR010131">
    <property type="entry name" value="MdtP/NodT-like"/>
</dbReference>
<dbReference type="InterPro" id="IPR003423">
    <property type="entry name" value="OMP_efflux"/>
</dbReference>
<dbReference type="NCBIfam" id="TIGR01845">
    <property type="entry name" value="outer_NodT"/>
    <property type="match status" value="1"/>
</dbReference>
<dbReference type="Proteomes" id="UP000283469">
    <property type="component" value="Unassembled WGS sequence"/>
</dbReference>
<comment type="caution">
    <text evidence="3">The sequence shown here is derived from an EMBL/GenBank/DDBJ whole genome shotgun (WGS) entry which is preliminary data.</text>
</comment>
<reference evidence="3 4" key="1">
    <citation type="submission" date="2018-08" db="EMBL/GenBank/DDBJ databases">
        <title>Sphingobium sp. EO9.</title>
        <authorList>
            <person name="Park Y."/>
            <person name="Kim K.H."/>
            <person name="Jeon C.O."/>
        </authorList>
    </citation>
    <scope>NUCLEOTIDE SEQUENCE [LARGE SCALE GENOMIC DNA]</scope>
    <source>
        <strain evidence="3 4">EO9</strain>
    </source>
</reference>
<comment type="subcellular location">
    <subcellularLocation>
        <location evidence="2">Cell membrane</location>
        <topology evidence="2">Lipid-anchor</topology>
    </subcellularLocation>
</comment>
<comment type="similarity">
    <text evidence="1 2">Belongs to the outer membrane factor (OMF) (TC 1.B.17) family.</text>
</comment>
<keyword evidence="2" id="KW-0449">Lipoprotein</keyword>
<dbReference type="OrthoDB" id="9783100at2"/>
<dbReference type="PANTHER" id="PTHR30203">
    <property type="entry name" value="OUTER MEMBRANE CATION EFFLUX PROTEIN"/>
    <property type="match status" value="1"/>
</dbReference>
<dbReference type="GO" id="GO:0005886">
    <property type="term" value="C:plasma membrane"/>
    <property type="evidence" value="ECO:0007669"/>
    <property type="project" value="UniProtKB-SubCell"/>
</dbReference>
<evidence type="ECO:0000313" key="3">
    <source>
        <dbReference type="EMBL" id="RJG51989.1"/>
    </source>
</evidence>
<dbReference type="Gene3D" id="1.20.1600.10">
    <property type="entry name" value="Outer membrane efflux proteins (OEP)"/>
    <property type="match status" value="1"/>
</dbReference>
<gene>
    <name evidence="3" type="ORF">D0Z70_22265</name>
</gene>
<proteinExistence type="inferred from homology"/>
<evidence type="ECO:0000256" key="1">
    <source>
        <dbReference type="ARBA" id="ARBA00007613"/>
    </source>
</evidence>
<sequence>MRRINLAAPALLLMAGCSMAPPLNIPATPVAESYKYGARWQDAAPADRQPRGQWWRDFDDPVLDDLIARADEGSPSLAAAVARLDRARAKARLAGSDLVPTLDARTAISRERLSAGRPIGPGVPITADQYILGGALNYEIDLWGRVRDSVRASEADAGVEAASLASVRLSLHGALADAYFQLRGLDRAGALLRRTVDAYEASDELIRIRHEGGIASGVDRSRSQTQLANAQALFRQIAARRATLENRIATLIGMIPGQFAVAPADSIGALPTIAPGLPSTLLERRPDIAGAQRRLIAANARIGVAKAARFPRIDLALTGGFQASGAPLVSAPTGYWALGPLSAVLNLFDGGRQRARVAVSEAEYNILAANYRETVLNAFQEVEVSLASNAALAAEEADRRRAAQAAARGEELALDRYRDGAADYLEVVTAQTASLAAQQAFITVQTARQRAAITLVRALGGGTQDRVEPAGG</sequence>
<dbReference type="EMBL" id="QVRA01000037">
    <property type="protein sequence ID" value="RJG51989.1"/>
    <property type="molecule type" value="Genomic_DNA"/>
</dbReference>
<dbReference type="RefSeq" id="WP_119750163.1">
    <property type="nucleotide sequence ID" value="NZ_QVRA01000037.1"/>
</dbReference>
<name>A0A418YLM7_9SPHN</name>
<keyword evidence="2" id="KW-1134">Transmembrane beta strand</keyword>
<keyword evidence="2" id="KW-0472">Membrane</keyword>
<keyword evidence="2" id="KW-0812">Transmembrane</keyword>
<dbReference type="Pfam" id="PF02321">
    <property type="entry name" value="OEP"/>
    <property type="match status" value="2"/>
</dbReference>
<feature type="signal peptide" evidence="2">
    <location>
        <begin position="1"/>
        <end position="20"/>
    </location>
</feature>
<organism evidence="3 4">
    <name type="scientific">Sphingobium terrigena</name>
    <dbReference type="NCBI Taxonomy" id="2304063"/>
    <lineage>
        <taxon>Bacteria</taxon>
        <taxon>Pseudomonadati</taxon>
        <taxon>Pseudomonadota</taxon>
        <taxon>Alphaproteobacteria</taxon>
        <taxon>Sphingomonadales</taxon>
        <taxon>Sphingomonadaceae</taxon>
        <taxon>Sphingobium</taxon>
    </lineage>
</organism>
<dbReference type="AlphaFoldDB" id="A0A418YLM7"/>
<dbReference type="PROSITE" id="PS51257">
    <property type="entry name" value="PROKAR_LIPOPROTEIN"/>
    <property type="match status" value="1"/>
</dbReference>